<proteinExistence type="inferred from homology"/>
<dbReference type="GO" id="GO:0004553">
    <property type="term" value="F:hydrolase activity, hydrolyzing O-glycosyl compounds"/>
    <property type="evidence" value="ECO:0007669"/>
    <property type="project" value="InterPro"/>
</dbReference>
<dbReference type="Pfam" id="PF01229">
    <property type="entry name" value="Glyco_hydro_39"/>
    <property type="match status" value="1"/>
</dbReference>
<dbReference type="InterPro" id="IPR049166">
    <property type="entry name" value="GH39_cat"/>
</dbReference>
<name>A0AA88H0Q6_NAELO</name>
<dbReference type="SUPFAM" id="SSF51011">
    <property type="entry name" value="Glycosyl hydrolase domain"/>
    <property type="match status" value="1"/>
</dbReference>
<protein>
    <recommendedName>
        <fullName evidence="5">Glycosyl hydrolases family 39 N-terminal catalytic domain-containing protein</fullName>
    </recommendedName>
</protein>
<keyword evidence="7" id="KW-1185">Reference proteome</keyword>
<keyword evidence="2" id="KW-0378">Hydrolase</keyword>
<dbReference type="GO" id="GO:0005975">
    <property type="term" value="P:carbohydrate metabolic process"/>
    <property type="evidence" value="ECO:0007669"/>
    <property type="project" value="InterPro"/>
</dbReference>
<dbReference type="InterPro" id="IPR049165">
    <property type="entry name" value="GH39_as"/>
</dbReference>
<dbReference type="AlphaFoldDB" id="A0AA88H0Q6"/>
<dbReference type="RefSeq" id="XP_044554517.1">
    <property type="nucleotide sequence ID" value="XM_044686993.1"/>
</dbReference>
<dbReference type="PANTHER" id="PTHR12631">
    <property type="entry name" value="ALPHA-L-IDURONIDASE"/>
    <property type="match status" value="1"/>
</dbReference>
<reference evidence="6 7" key="1">
    <citation type="journal article" date="2018" name="BMC Genomics">
        <title>The genome of Naegleria lovaniensis, the basis for a comparative approach to unravel pathogenicity factors of the human pathogenic amoeba N. fowleri.</title>
        <authorList>
            <person name="Liechti N."/>
            <person name="Schurch N."/>
            <person name="Bruggmann R."/>
            <person name="Wittwer M."/>
        </authorList>
    </citation>
    <scope>NUCLEOTIDE SEQUENCE [LARGE SCALE GENOMIC DNA]</scope>
    <source>
        <strain evidence="6 7">ATCC 30569</strain>
    </source>
</reference>
<dbReference type="GeneID" id="68103802"/>
<organism evidence="6 7">
    <name type="scientific">Naegleria lovaniensis</name>
    <name type="common">Amoeba</name>
    <dbReference type="NCBI Taxonomy" id="51637"/>
    <lineage>
        <taxon>Eukaryota</taxon>
        <taxon>Discoba</taxon>
        <taxon>Heterolobosea</taxon>
        <taxon>Tetramitia</taxon>
        <taxon>Eutetramitia</taxon>
        <taxon>Vahlkampfiidae</taxon>
        <taxon>Naegleria</taxon>
    </lineage>
</organism>
<evidence type="ECO:0000256" key="3">
    <source>
        <dbReference type="ARBA" id="ARBA00023295"/>
    </source>
</evidence>
<evidence type="ECO:0000313" key="7">
    <source>
        <dbReference type="Proteomes" id="UP000816034"/>
    </source>
</evidence>
<dbReference type="Proteomes" id="UP000816034">
    <property type="component" value="Unassembled WGS sequence"/>
</dbReference>
<comment type="similarity">
    <text evidence="1">Belongs to the glycosyl hydrolase 39 family.</text>
</comment>
<dbReference type="PRINTS" id="PR00745">
    <property type="entry name" value="GLHYDRLASE39"/>
</dbReference>
<dbReference type="PANTHER" id="PTHR12631:SF10">
    <property type="entry name" value="BETA-XYLOSIDASE-LIKE PROTEIN-RELATED"/>
    <property type="match status" value="1"/>
</dbReference>
<dbReference type="Gene3D" id="2.60.40.1500">
    <property type="entry name" value="Glycosyl hydrolase domain, family 39"/>
    <property type="match status" value="1"/>
</dbReference>
<accession>A0AA88H0Q6</accession>
<sequence length="521" mass="59557">MMLRYSSFKIALIAISSVVVIFLGAIGVQCQLLNHHQFHSSSSLGTVNFQVNMLTNPMPFKHYWKRSVGSCHATFCLRADWREQLKIAQKELGFYGIRFHGILDDDMSVVLPKRHDPNTLIYSFYNVDTCYDFLVKEMKMKPIVELSFMPQLLASDPSKTIFHYNGGISPPKSMKQWNDLIYNFVSHLVQRYGIDEVSTWHFEVWNEPNLRNTFWTGTQQDYFNLYNNTAHTIKSVSQRLRVGGPATAGSGWIQDFVNFVRSNNIPNDFVSTHEYPTDIEPLATDTLIKVAKQSRSIVGSNTPLFYTEWNAGLGDLGSGTYFYQDTSYPAALITRTLFSLHNVVDVYSYWTFSDLFEEHGQYSEVFQEGFGMMTIYSIRKPVWRAFQLMAKSGEELYNATTDTAASTVNVYTTLNRDTREVMIFASNYQVPSQPGSSYVVSIKVNTQLHFKNCVQSIIDETHSNAFTRWHQIGSPTYPTEAQIKDLNEASLLFTQPITPKDDTLFVMQMENPSLHVITCNV</sequence>
<dbReference type="InterPro" id="IPR051923">
    <property type="entry name" value="Glycosyl_Hydrolase_39"/>
</dbReference>
<evidence type="ECO:0000259" key="5">
    <source>
        <dbReference type="Pfam" id="PF01229"/>
    </source>
</evidence>
<dbReference type="SUPFAM" id="SSF51445">
    <property type="entry name" value="(Trans)glycosidases"/>
    <property type="match status" value="1"/>
</dbReference>
<comment type="caution">
    <text evidence="6">The sequence shown here is derived from an EMBL/GenBank/DDBJ whole genome shotgun (WGS) entry which is preliminary data.</text>
</comment>
<evidence type="ECO:0000256" key="2">
    <source>
        <dbReference type="ARBA" id="ARBA00022801"/>
    </source>
</evidence>
<dbReference type="InterPro" id="IPR017853">
    <property type="entry name" value="GH"/>
</dbReference>
<dbReference type="EMBL" id="PYSW02000004">
    <property type="protein sequence ID" value="KAG2392623.1"/>
    <property type="molecule type" value="Genomic_DNA"/>
</dbReference>
<evidence type="ECO:0000313" key="6">
    <source>
        <dbReference type="EMBL" id="KAG2392623.1"/>
    </source>
</evidence>
<dbReference type="InterPro" id="IPR000514">
    <property type="entry name" value="Glyco_hydro_39"/>
</dbReference>
<evidence type="ECO:0000256" key="4">
    <source>
        <dbReference type="PIRSR" id="PIRSR600514-1"/>
    </source>
</evidence>
<keyword evidence="3" id="KW-0326">Glycosidase</keyword>
<gene>
    <name evidence="6" type="ORF">C9374_011348</name>
</gene>
<feature type="domain" description="Glycosyl hydrolases family 39 N-terminal catalytic" evidence="5">
    <location>
        <begin position="56"/>
        <end position="490"/>
    </location>
</feature>
<feature type="active site" description="Proton donor" evidence="4">
    <location>
        <position position="207"/>
    </location>
</feature>
<dbReference type="PROSITE" id="PS01027">
    <property type="entry name" value="GLYCOSYL_HYDROL_F39"/>
    <property type="match status" value="1"/>
</dbReference>
<evidence type="ECO:0000256" key="1">
    <source>
        <dbReference type="ARBA" id="ARBA00008875"/>
    </source>
</evidence>
<dbReference type="Gene3D" id="3.20.20.80">
    <property type="entry name" value="Glycosidases"/>
    <property type="match status" value="1"/>
</dbReference>